<dbReference type="InterPro" id="IPR001347">
    <property type="entry name" value="SIS_dom"/>
</dbReference>
<evidence type="ECO:0000313" key="3">
    <source>
        <dbReference type="Proteomes" id="UP001354989"/>
    </source>
</evidence>
<feature type="domain" description="SIS" evidence="1">
    <location>
        <begin position="25"/>
        <end position="142"/>
    </location>
</feature>
<dbReference type="NCBIfam" id="NF002805">
    <property type="entry name" value="PRK02947.1"/>
    <property type="match status" value="1"/>
</dbReference>
<dbReference type="EMBL" id="AP025294">
    <property type="protein sequence ID" value="BDD01199.1"/>
    <property type="molecule type" value="Genomic_DNA"/>
</dbReference>
<organism evidence="2 3">
    <name type="scientific">Persicobacter psychrovividus</name>
    <dbReference type="NCBI Taxonomy" id="387638"/>
    <lineage>
        <taxon>Bacteria</taxon>
        <taxon>Pseudomonadati</taxon>
        <taxon>Bacteroidota</taxon>
        <taxon>Cytophagia</taxon>
        <taxon>Cytophagales</taxon>
        <taxon>Persicobacteraceae</taxon>
        <taxon>Persicobacter</taxon>
    </lineage>
</organism>
<sequence>MSQKSEQVALTFPMQLDKIKNGLLAQQEKLQAVAGKFADAIMDGGVVYVYANGHSRISVEEVCIRMGALTGFHGILQTGLTSFTDVVGVNGIRVNQGIERYEGIAENILKEYEVGPKDVMLVITATGTTPAAVDMALTFNKRYPNNPLIAIASEVQSKGAKPKHSTGMNLSDVTDQAENAIFIDNSMPYGDLSVTVDGDLDQYQVCPLSSIGALSVIQSLNEMTIRTLDQRGYHHHVLRNMHINNTADNYDEWTADQRKRYARAMYNPEAVKPVEEALTPAGHEK</sequence>
<dbReference type="Pfam" id="PF13580">
    <property type="entry name" value="SIS_2"/>
    <property type="match status" value="1"/>
</dbReference>
<dbReference type="RefSeq" id="WP_332922804.1">
    <property type="nucleotide sequence ID" value="NZ_AP025294.1"/>
</dbReference>
<evidence type="ECO:0000313" key="2">
    <source>
        <dbReference type="EMBL" id="BDD01199.1"/>
    </source>
</evidence>
<dbReference type="Proteomes" id="UP001354989">
    <property type="component" value="Plasmid pPP2"/>
</dbReference>
<accession>A0ABM7VJN9</accession>
<protein>
    <recommendedName>
        <fullName evidence="1">SIS domain-containing protein</fullName>
    </recommendedName>
</protein>
<geneLocation type="plasmid" evidence="2 3">
    <name>pPP2</name>
</geneLocation>
<gene>
    <name evidence="2" type="ORF">PEPS_34790</name>
</gene>
<proteinExistence type="predicted"/>
<name>A0ABM7VJN9_9BACT</name>
<dbReference type="InterPro" id="IPR046348">
    <property type="entry name" value="SIS_dom_sf"/>
</dbReference>
<reference evidence="2 3" key="1">
    <citation type="submission" date="2021-12" db="EMBL/GenBank/DDBJ databases">
        <title>Genome sequencing of bacteria with rrn-lacking chromosome and rrn-plasmid.</title>
        <authorList>
            <person name="Anda M."/>
            <person name="Iwasaki W."/>
        </authorList>
    </citation>
    <scope>NUCLEOTIDE SEQUENCE [LARGE SCALE GENOMIC DNA]</scope>
    <source>
        <strain evidence="2 3">NBRC 101262</strain>
        <plasmid evidence="2 3">pPP2</plasmid>
    </source>
</reference>
<evidence type="ECO:0000259" key="1">
    <source>
        <dbReference type="Pfam" id="PF13580"/>
    </source>
</evidence>
<keyword evidence="3" id="KW-1185">Reference proteome</keyword>
<keyword evidence="2" id="KW-0614">Plasmid</keyword>
<dbReference type="Gene3D" id="3.40.50.10490">
    <property type="entry name" value="Glucose-6-phosphate isomerase like protein, domain 1"/>
    <property type="match status" value="1"/>
</dbReference>
<dbReference type="SUPFAM" id="SSF53697">
    <property type="entry name" value="SIS domain"/>
    <property type="match status" value="1"/>
</dbReference>